<keyword evidence="3 15" id="KW-0547">Nucleotide-binding</keyword>
<comment type="catalytic activity">
    <reaction evidence="15">
        <text>Exonucleolytic cleavage (in the presence of ATP) in either 5'- to 3'- or 3'- to 5'-direction to yield 5'-phosphooligonucleotides.</text>
        <dbReference type="EC" id="3.1.11.5"/>
    </reaction>
</comment>
<dbReference type="OrthoDB" id="5905204at2"/>
<evidence type="ECO:0000256" key="12">
    <source>
        <dbReference type="ARBA" id="ARBA00023235"/>
    </source>
</evidence>
<organism evidence="20 21">
    <name type="scientific">Tepidimonas taiwanensis</name>
    <dbReference type="NCBI Taxonomy" id="307486"/>
    <lineage>
        <taxon>Bacteria</taxon>
        <taxon>Pseudomonadati</taxon>
        <taxon>Pseudomonadota</taxon>
        <taxon>Betaproteobacteria</taxon>
        <taxon>Burkholderiales</taxon>
        <taxon>Tepidimonas</taxon>
    </lineage>
</organism>
<feature type="binding site" evidence="15">
    <location>
        <position position="1200"/>
    </location>
    <ligand>
        <name>Mg(2+)</name>
        <dbReference type="ChEBI" id="CHEBI:18420"/>
    </ligand>
</feature>
<dbReference type="PROSITE" id="PS51217">
    <property type="entry name" value="UVRD_HELICASE_CTER"/>
    <property type="match status" value="1"/>
</dbReference>
<keyword evidence="6 15" id="KW-0347">Helicase</keyword>
<comment type="domain">
    <text evidence="15">The C-terminal domain has nuclease activity and interacts with RecD. It interacts with RecA, facilitating its loading onto ssDNA.</text>
</comment>
<dbReference type="InterPro" id="IPR011604">
    <property type="entry name" value="PDDEXK-like_dom_sf"/>
</dbReference>
<keyword evidence="8 15" id="KW-0067">ATP-binding</keyword>
<dbReference type="CDD" id="cd22352">
    <property type="entry name" value="RecB_C-like"/>
    <property type="match status" value="1"/>
</dbReference>
<evidence type="ECO:0000256" key="3">
    <source>
        <dbReference type="ARBA" id="ARBA00022741"/>
    </source>
</evidence>
<evidence type="ECO:0000256" key="6">
    <source>
        <dbReference type="ARBA" id="ARBA00022806"/>
    </source>
</evidence>
<dbReference type="EC" id="5.6.2.4" evidence="15"/>
<feature type="region of interest" description="Disordered" evidence="17">
    <location>
        <begin position="1004"/>
        <end position="1040"/>
    </location>
</feature>
<name>A0A554XBF2_9BURK</name>
<dbReference type="InterPro" id="IPR027417">
    <property type="entry name" value="P-loop_NTPase"/>
</dbReference>
<evidence type="ECO:0000313" key="20">
    <source>
        <dbReference type="EMBL" id="TSE33171.1"/>
    </source>
</evidence>
<feature type="binding site" evidence="16">
    <location>
        <begin position="22"/>
        <end position="29"/>
    </location>
    <ligand>
        <name>ATP</name>
        <dbReference type="ChEBI" id="CHEBI:30616"/>
    </ligand>
</feature>
<dbReference type="Pfam" id="PF13361">
    <property type="entry name" value="UvrD_C"/>
    <property type="match status" value="1"/>
</dbReference>
<evidence type="ECO:0000256" key="14">
    <source>
        <dbReference type="ARBA" id="ARBA00048988"/>
    </source>
</evidence>
<dbReference type="GO" id="GO:0008854">
    <property type="term" value="F:exodeoxyribonuclease V activity"/>
    <property type="evidence" value="ECO:0007669"/>
    <property type="project" value="UniProtKB-EC"/>
</dbReference>
<dbReference type="Gene3D" id="1.10.486.10">
    <property type="entry name" value="PCRA, domain 4"/>
    <property type="match status" value="1"/>
</dbReference>
<dbReference type="Pfam" id="PF12705">
    <property type="entry name" value="PDDEXK_1"/>
    <property type="match status" value="1"/>
</dbReference>
<comment type="subunit">
    <text evidence="15">Heterotrimer of RecB, RecC and RecD. All subunits contribute to DNA-binding. Interacts with RecA.</text>
</comment>
<feature type="binding site" evidence="15">
    <location>
        <position position="1213"/>
    </location>
    <ligand>
        <name>Mg(2+)</name>
        <dbReference type="ChEBI" id="CHEBI:18420"/>
    </ligand>
</feature>
<dbReference type="InterPro" id="IPR014016">
    <property type="entry name" value="UvrD-like_ATP-bd"/>
</dbReference>
<evidence type="ECO:0000256" key="13">
    <source>
        <dbReference type="ARBA" id="ARBA00034617"/>
    </source>
</evidence>
<comment type="miscellaneous">
    <text evidence="15">In the RecBCD complex, RecB has a slow 3'-5' helicase, an exonuclease activity and loads RecA onto ssDNA, RecD has a fast 5'-3' helicase activity, while RecC stimulates the ATPase and processivity of the RecB helicase and contributes to recognition of the Chi site.</text>
</comment>
<comment type="function">
    <text evidence="15">A helicase/nuclease that prepares dsDNA breaks (DSB) for recombinational DNA repair. Binds to DSBs and unwinds DNA via a highly rapid and processive ATP-dependent bidirectional helicase activity. Unwinds dsDNA until it encounters a Chi (crossover hotspot instigator) sequence from the 3' direction. Cuts ssDNA a few nucleotides 3' to the Chi site. The properties and activities of the enzyme are changed at Chi. The Chi-altered holoenzyme produces a long 3'-ssDNA overhang and facilitates RecA-binding to the ssDNA for homologous DNA recombination and repair. Holoenzyme degrades any linearized DNA that is unable to undergo homologous recombination. In the holoenzyme this subunit contributes ATPase, 3'-5' helicase, exonuclease activity and loads RecA onto ssDNA.</text>
</comment>
<keyword evidence="11 15" id="KW-0234">DNA repair</keyword>
<keyword evidence="10 15" id="KW-0238">DNA-binding</keyword>
<keyword evidence="12 15" id="KW-0413">Isomerase</keyword>
<evidence type="ECO:0000256" key="11">
    <source>
        <dbReference type="ARBA" id="ARBA00023204"/>
    </source>
</evidence>
<feature type="binding site" evidence="15">
    <location>
        <position position="1071"/>
    </location>
    <ligand>
        <name>Mg(2+)</name>
        <dbReference type="ChEBI" id="CHEBI:18420"/>
    </ligand>
</feature>
<keyword evidence="21" id="KW-1185">Reference proteome</keyword>
<keyword evidence="7 15" id="KW-0269">Exonuclease</keyword>
<dbReference type="SUPFAM" id="SSF52540">
    <property type="entry name" value="P-loop containing nucleoside triphosphate hydrolases"/>
    <property type="match status" value="1"/>
</dbReference>
<accession>A0A554XBF2</accession>
<keyword evidence="2 15" id="KW-0479">Metal-binding</keyword>
<dbReference type="GO" id="GO:0009338">
    <property type="term" value="C:exodeoxyribonuclease V complex"/>
    <property type="evidence" value="ECO:0007669"/>
    <property type="project" value="TreeGrafter"/>
</dbReference>
<dbReference type="NCBIfam" id="TIGR00609">
    <property type="entry name" value="recB"/>
    <property type="match status" value="1"/>
</dbReference>
<sequence>MSTIPELTVPNLPLQGLQLIEASAGTGKTWTIAMLYLRLVLGPHPGATAPARPLLPRDILVVTFTDAATQELRARIRQRLAEGAEVFADPERDVPAWDERRQPIAELRAHYPRAHWPALAQRLRLAADAMDDAAISTLHGWCQRVLREQAFASGEPFVLTLQPDRSDLIDEALADLWRLHYRTLPPDAAATVAQWWTDPEALGHDVHRALRGADHWHAVDPGLVQRSVPDLLAEGVAARRAALAVWKARLAPELASARPLLETHGLLAHFGRARDVQRWLDTLANWAAAPEDDNPPPLSKTAWERLNASHLQAKAGDALPAAVEQHPLWDTLAQLPSALAALPTPRGRLLRHAAVWVQRRVADAMAQQQWIDFDGLLQRVAGALDGPTGAALAERLRARHPVALVDEFQDTDPVQLRILERIYGLDTPHPDTALILIGDPKQSIYAFRHADIHSYLRARRARAATLWRLGTNHRSSHALVAAVNHLFARAEQASPVGAFRFGRDGDNPVPFIAVAARGREACWCAGPARAEAPALTLALLPTPDGKAWTQEALRDAMAAACADRVVGWLRGGAEGPYGFAGPGEGDWRPVQPQDIAILVNDRHEADAIGRALRRRGVGSVYLSERQSVYASGEAADLQVWLAACAQPPAGDAVRAALATRSLGLTAEELEAWLHDDTRWEEALARFGRYHMLWHRHGVLPAVRALLHDFDVPQRLRRGGGDAENGGERALTNLLHLAELLQQAGAQDGSGARDPARVLQHLRHARARAARGAPADGGDSGTPVLRLESERHRVRLITVHKSKGLQYPLVLYPFAMHARPVEKSRSTLLTWHDADGALHVTLDDEGERWQAAQAAAEAERWAEDVRRLYVALTRAEYGVWVGVAATPHLAVSALGHLLGIADVPKEGLDDALAAAVQALAQGQPAIAIERLAPDTAAATAPAGVTGATARSAVAAPAAHAGTEAARDTSSPDTPPLAGTGHARRMPPRNTPSWWIASYSALLAKEEAPADPEAPAGAPELPDSARDDQWTEDAVTTDSSETGADVVATLTVSTATAAWHHFPRGPATGTALHAVLETCARTGWPTSADALQAVAQRALTEQGWASARLGADATDLATWVQAIGDAPLPLAANGTVAREAPSAAITLARLTVVQPEWEFWLSSAALDSRTLDAWVCDAIAPGVPRPPLRPTMLHGMLKGYIDLVFEHGGRYHVLDHKSNALGPGDADYHADALQRALLAHRYDVQGVLYLVALHRLLRQRLPGYRPHAHLGALLLGFWRGVASPTRGVLALPAPVALIERLDAALAGSSVSAVAEEQRV</sequence>
<comment type="catalytic activity">
    <reaction evidence="14 15">
        <text>ATP + H2O = ADP + phosphate + H(+)</text>
        <dbReference type="Rhea" id="RHEA:13065"/>
        <dbReference type="ChEBI" id="CHEBI:15377"/>
        <dbReference type="ChEBI" id="CHEBI:15378"/>
        <dbReference type="ChEBI" id="CHEBI:30616"/>
        <dbReference type="ChEBI" id="CHEBI:43474"/>
        <dbReference type="ChEBI" id="CHEBI:456216"/>
        <dbReference type="EC" id="5.6.2.4"/>
    </reaction>
</comment>
<evidence type="ECO:0000256" key="15">
    <source>
        <dbReference type="HAMAP-Rule" id="MF_01485"/>
    </source>
</evidence>
<evidence type="ECO:0000259" key="18">
    <source>
        <dbReference type="PROSITE" id="PS51198"/>
    </source>
</evidence>
<evidence type="ECO:0000256" key="4">
    <source>
        <dbReference type="ARBA" id="ARBA00022763"/>
    </source>
</evidence>
<comment type="catalytic activity">
    <reaction evidence="13 15">
        <text>Couples ATP hydrolysis with the unwinding of duplex DNA by translocating in the 3'-5' direction.</text>
        <dbReference type="EC" id="5.6.2.4"/>
    </reaction>
</comment>
<keyword evidence="5 15" id="KW-0378">Hydrolase</keyword>
<feature type="domain" description="UvrD-like helicase ATP-binding" evidence="18">
    <location>
        <begin position="1"/>
        <end position="476"/>
    </location>
</feature>
<dbReference type="Pfam" id="PF00580">
    <property type="entry name" value="UvrD-helicase"/>
    <property type="match status" value="1"/>
</dbReference>
<feature type="region of interest" description="DNA-binding and helicase activity, interacts with RecC" evidence="15">
    <location>
        <begin position="1"/>
        <end position="948"/>
    </location>
</feature>
<evidence type="ECO:0000256" key="5">
    <source>
        <dbReference type="ARBA" id="ARBA00022801"/>
    </source>
</evidence>
<dbReference type="GO" id="GO:0000287">
    <property type="term" value="F:magnesium ion binding"/>
    <property type="evidence" value="ECO:0007669"/>
    <property type="project" value="UniProtKB-UniRule"/>
</dbReference>
<comment type="cofactor">
    <cofactor evidence="15">
        <name>Mg(2+)</name>
        <dbReference type="ChEBI" id="CHEBI:18420"/>
    </cofactor>
    <text evidence="15">Binds 1 Mg(2+) ion per subunit.</text>
</comment>
<dbReference type="SUPFAM" id="SSF52980">
    <property type="entry name" value="Restriction endonuclease-like"/>
    <property type="match status" value="1"/>
</dbReference>
<comment type="similarity">
    <text evidence="15">Belongs to the helicase family. UvrD subfamily.</text>
</comment>
<evidence type="ECO:0000256" key="10">
    <source>
        <dbReference type="ARBA" id="ARBA00023125"/>
    </source>
</evidence>
<dbReference type="GO" id="GO:0043138">
    <property type="term" value="F:3'-5' DNA helicase activity"/>
    <property type="evidence" value="ECO:0007669"/>
    <property type="project" value="UniProtKB-UniRule"/>
</dbReference>
<evidence type="ECO:0000256" key="9">
    <source>
        <dbReference type="ARBA" id="ARBA00022842"/>
    </source>
</evidence>
<comment type="domain">
    <text evidence="15">The N-terminal DNA-binding domain is a ssDNA-dependent ATPase and has ATP-dependent 3'-5' helicase function. This domain interacts with RecC.</text>
</comment>
<dbReference type="EC" id="3.1.11.5" evidence="15"/>
<feature type="domain" description="UvrD-like helicase C-terminal" evidence="19">
    <location>
        <begin position="477"/>
        <end position="803"/>
    </location>
</feature>
<feature type="compositionally biased region" description="Low complexity" evidence="17">
    <location>
        <begin position="1009"/>
        <end position="1020"/>
    </location>
</feature>
<keyword evidence="4 15" id="KW-0227">DNA damage</keyword>
<evidence type="ECO:0000259" key="19">
    <source>
        <dbReference type="PROSITE" id="PS51217"/>
    </source>
</evidence>
<dbReference type="HAMAP" id="MF_01485">
    <property type="entry name" value="RecB"/>
    <property type="match status" value="1"/>
</dbReference>
<dbReference type="GO" id="GO:0016887">
    <property type="term" value="F:ATP hydrolysis activity"/>
    <property type="evidence" value="ECO:0007669"/>
    <property type="project" value="RHEA"/>
</dbReference>
<dbReference type="Gene3D" id="3.40.50.300">
    <property type="entry name" value="P-loop containing nucleotide triphosphate hydrolases"/>
    <property type="match status" value="2"/>
</dbReference>
<evidence type="ECO:0000313" key="21">
    <source>
        <dbReference type="Proteomes" id="UP000317763"/>
    </source>
</evidence>
<dbReference type="GO" id="GO:0005524">
    <property type="term" value="F:ATP binding"/>
    <property type="evidence" value="ECO:0007669"/>
    <property type="project" value="UniProtKB-UniRule"/>
</dbReference>
<evidence type="ECO:0000256" key="1">
    <source>
        <dbReference type="ARBA" id="ARBA00022722"/>
    </source>
</evidence>
<evidence type="ECO:0000256" key="7">
    <source>
        <dbReference type="ARBA" id="ARBA00022839"/>
    </source>
</evidence>
<dbReference type="PROSITE" id="PS51198">
    <property type="entry name" value="UVRD_HELICASE_ATP_BIND"/>
    <property type="match status" value="1"/>
</dbReference>
<feature type="region of interest" description="Disordered" evidence="17">
    <location>
        <begin position="954"/>
        <end position="988"/>
    </location>
</feature>
<dbReference type="Gene3D" id="1.10.3170.10">
    <property type="entry name" value="Recbcd, chain B, domain 2"/>
    <property type="match status" value="1"/>
</dbReference>
<protein>
    <recommendedName>
        <fullName evidence="15">RecBCD enzyme subunit RecB</fullName>
        <ecNumber evidence="15">3.1.11.5</ecNumber>
        <ecNumber evidence="15">5.6.2.4</ecNumber>
    </recommendedName>
    <alternativeName>
        <fullName evidence="15">DNA 3'-5' helicase subunit RecB</fullName>
    </alternativeName>
    <alternativeName>
        <fullName evidence="15">Exonuclease V subunit RecB</fullName>
        <shortName evidence="15">ExoV subunit RecB</shortName>
    </alternativeName>
    <alternativeName>
        <fullName evidence="15">Helicase/nuclease RecBCD subunit RecB</fullName>
    </alternativeName>
</protein>
<dbReference type="PANTHER" id="PTHR11070">
    <property type="entry name" value="UVRD / RECB / PCRA DNA HELICASE FAMILY MEMBER"/>
    <property type="match status" value="1"/>
</dbReference>
<dbReference type="GO" id="GO:0005829">
    <property type="term" value="C:cytosol"/>
    <property type="evidence" value="ECO:0007669"/>
    <property type="project" value="TreeGrafter"/>
</dbReference>
<keyword evidence="1 15" id="KW-0540">Nuclease</keyword>
<dbReference type="EMBL" id="VJOM01000005">
    <property type="protein sequence ID" value="TSE33171.1"/>
    <property type="molecule type" value="Genomic_DNA"/>
</dbReference>
<dbReference type="InterPro" id="IPR000212">
    <property type="entry name" value="DNA_helicase_UvrD/REP"/>
</dbReference>
<gene>
    <name evidence="15 20" type="primary">recB</name>
    <name evidence="20" type="ORF">Ttaiw_00717</name>
</gene>
<dbReference type="Gene3D" id="3.90.320.10">
    <property type="match status" value="1"/>
</dbReference>
<dbReference type="InterPro" id="IPR004586">
    <property type="entry name" value="RecB"/>
</dbReference>
<keyword evidence="9 15" id="KW-0460">Magnesium</keyword>
<evidence type="ECO:0000256" key="2">
    <source>
        <dbReference type="ARBA" id="ARBA00022723"/>
    </source>
</evidence>
<dbReference type="STRING" id="307486.GCA_000807215_01850"/>
<dbReference type="GO" id="GO:0000724">
    <property type="term" value="P:double-strand break repair via homologous recombination"/>
    <property type="evidence" value="ECO:0007669"/>
    <property type="project" value="UniProtKB-UniRule"/>
</dbReference>
<evidence type="ECO:0000256" key="16">
    <source>
        <dbReference type="PROSITE-ProRule" id="PRU00560"/>
    </source>
</evidence>
<reference evidence="20 21" key="1">
    <citation type="submission" date="2019-07" db="EMBL/GenBank/DDBJ databases">
        <title>Tepidimonas taiwanensis I1-1 draft genome.</title>
        <authorList>
            <person name="Da Costa M.S."/>
            <person name="Froufe H.J.C."/>
            <person name="Egas C."/>
            <person name="Albuquerque L."/>
        </authorList>
    </citation>
    <scope>NUCLEOTIDE SEQUENCE [LARGE SCALE GENOMIC DNA]</scope>
    <source>
        <strain evidence="20 21">I1-1</strain>
    </source>
</reference>
<dbReference type="RefSeq" id="WP_052231602.1">
    <property type="nucleotide sequence ID" value="NZ_CP083911.1"/>
</dbReference>
<dbReference type="InterPro" id="IPR011335">
    <property type="entry name" value="Restrct_endonuc-II-like"/>
</dbReference>
<dbReference type="InterPro" id="IPR038726">
    <property type="entry name" value="PDDEXK_AddAB-type"/>
</dbReference>
<evidence type="ECO:0000256" key="17">
    <source>
        <dbReference type="SAM" id="MobiDB-lite"/>
    </source>
</evidence>
<dbReference type="InterPro" id="IPR014017">
    <property type="entry name" value="DNA_helicase_UvrD-like_C"/>
</dbReference>
<dbReference type="PANTHER" id="PTHR11070:SF23">
    <property type="entry name" value="RECBCD ENZYME SUBUNIT RECB"/>
    <property type="match status" value="1"/>
</dbReference>
<feature type="active site" description="For nuclease activity" evidence="15">
    <location>
        <position position="1213"/>
    </location>
</feature>
<dbReference type="Proteomes" id="UP000317763">
    <property type="component" value="Unassembled WGS sequence"/>
</dbReference>
<evidence type="ECO:0000256" key="8">
    <source>
        <dbReference type="ARBA" id="ARBA00022840"/>
    </source>
</evidence>
<feature type="region of interest" description="Nuclease activity, interacts with RecD and RecA" evidence="15">
    <location>
        <begin position="991"/>
        <end position="1317"/>
    </location>
</feature>
<comment type="caution">
    <text evidence="20">The sequence shown here is derived from an EMBL/GenBank/DDBJ whole genome shotgun (WGS) entry which is preliminary data.</text>
</comment>
<dbReference type="GO" id="GO:0003677">
    <property type="term" value="F:DNA binding"/>
    <property type="evidence" value="ECO:0007669"/>
    <property type="project" value="UniProtKB-UniRule"/>
</dbReference>
<proteinExistence type="inferred from homology"/>